<dbReference type="SUPFAM" id="SSF47413">
    <property type="entry name" value="lambda repressor-like DNA-binding domains"/>
    <property type="match status" value="1"/>
</dbReference>
<dbReference type="Gene3D" id="3.40.50.2300">
    <property type="match status" value="2"/>
</dbReference>
<dbReference type="InterPro" id="IPR010982">
    <property type="entry name" value="Lambda_DNA-bd_dom_sf"/>
</dbReference>
<dbReference type="InterPro" id="IPR028082">
    <property type="entry name" value="Peripla_BP_I"/>
</dbReference>
<protein>
    <submittedName>
        <fullName evidence="5">Catabolite control protein A</fullName>
    </submittedName>
</protein>
<evidence type="ECO:0000256" key="2">
    <source>
        <dbReference type="ARBA" id="ARBA00023125"/>
    </source>
</evidence>
<dbReference type="Pfam" id="PF00356">
    <property type="entry name" value="LacI"/>
    <property type="match status" value="1"/>
</dbReference>
<keyword evidence="2" id="KW-0238">DNA-binding</keyword>
<comment type="caution">
    <text evidence="5">The sequence shown here is derived from an EMBL/GenBank/DDBJ whole genome shotgun (WGS) entry which is preliminary data.</text>
</comment>
<dbReference type="SUPFAM" id="SSF53822">
    <property type="entry name" value="Periplasmic binding protein-like I"/>
    <property type="match status" value="1"/>
</dbReference>
<name>A0A7V8FRP3_9BURK</name>
<dbReference type="GO" id="GO:0000976">
    <property type="term" value="F:transcription cis-regulatory region binding"/>
    <property type="evidence" value="ECO:0007669"/>
    <property type="project" value="TreeGrafter"/>
</dbReference>
<dbReference type="EMBL" id="WNDQ01000004">
    <property type="protein sequence ID" value="KAF1023480.1"/>
    <property type="molecule type" value="Genomic_DNA"/>
</dbReference>
<evidence type="ECO:0000259" key="4">
    <source>
        <dbReference type="PROSITE" id="PS50932"/>
    </source>
</evidence>
<dbReference type="AlphaFoldDB" id="A0A7V8FRP3"/>
<organism evidence="5 6">
    <name type="scientific">Paracidovorax wautersii</name>
    <dbReference type="NCBI Taxonomy" id="1177982"/>
    <lineage>
        <taxon>Bacteria</taxon>
        <taxon>Pseudomonadati</taxon>
        <taxon>Pseudomonadota</taxon>
        <taxon>Betaproteobacteria</taxon>
        <taxon>Burkholderiales</taxon>
        <taxon>Comamonadaceae</taxon>
        <taxon>Paracidovorax</taxon>
    </lineage>
</organism>
<dbReference type="PROSITE" id="PS50932">
    <property type="entry name" value="HTH_LACI_2"/>
    <property type="match status" value="1"/>
</dbReference>
<dbReference type="InterPro" id="IPR046335">
    <property type="entry name" value="LacI/GalR-like_sensor"/>
</dbReference>
<dbReference type="InterPro" id="IPR000843">
    <property type="entry name" value="HTH_LacI"/>
</dbReference>
<dbReference type="GO" id="GO:0003700">
    <property type="term" value="F:DNA-binding transcription factor activity"/>
    <property type="evidence" value="ECO:0007669"/>
    <property type="project" value="TreeGrafter"/>
</dbReference>
<accession>A0A7V8FRP3</accession>
<evidence type="ECO:0000313" key="6">
    <source>
        <dbReference type="Proteomes" id="UP000461670"/>
    </source>
</evidence>
<proteinExistence type="predicted"/>
<dbReference type="PANTHER" id="PTHR30146">
    <property type="entry name" value="LACI-RELATED TRANSCRIPTIONAL REPRESSOR"/>
    <property type="match status" value="1"/>
</dbReference>
<dbReference type="Gene3D" id="1.10.260.40">
    <property type="entry name" value="lambda repressor-like DNA-binding domains"/>
    <property type="match status" value="1"/>
</dbReference>
<dbReference type="PANTHER" id="PTHR30146:SF138">
    <property type="entry name" value="TRANSCRIPTIONAL REGULATORY PROTEIN"/>
    <property type="match status" value="1"/>
</dbReference>
<feature type="domain" description="HTH lacI-type" evidence="4">
    <location>
        <begin position="1"/>
        <end position="48"/>
    </location>
</feature>
<dbReference type="SMART" id="SM00354">
    <property type="entry name" value="HTH_LACI"/>
    <property type="match status" value="1"/>
</dbReference>
<dbReference type="CDD" id="cd01392">
    <property type="entry name" value="HTH_LacI"/>
    <property type="match status" value="1"/>
</dbReference>
<reference evidence="6" key="1">
    <citation type="journal article" date="2020" name="MBio">
        <title>Horizontal gene transfer to a defensive symbiont with a reduced genome amongst a multipartite beetle microbiome.</title>
        <authorList>
            <person name="Waterworth S.C."/>
            <person name="Florez L.V."/>
            <person name="Rees E.R."/>
            <person name="Hertweck C."/>
            <person name="Kaltenpoth M."/>
            <person name="Kwan J.C."/>
        </authorList>
    </citation>
    <scope>NUCLEOTIDE SEQUENCE [LARGE SCALE GENOMIC DNA]</scope>
</reference>
<gene>
    <name evidence="5" type="primary">ccpA_2</name>
    <name evidence="5" type="ORF">GAK30_00431</name>
</gene>
<keyword evidence="1" id="KW-0805">Transcription regulation</keyword>
<sequence>MAAGVSTATVSRVINLPERVSPEVRARVQSAIEALGWIPNETGRALASSRSRLLGLLLPTMDNEVFAHQAEGLQRVLRARGMNLLIGCSNYDLGVAYEEAQIMVGRGIEALAFVGETQDARLYELLRARALPYAVLYSWRAQAPHPCIGVDHRAAFCTLTQRLIALGHRRLGVVLQPLAHNDRVAARLDGIRDAVAAAGSACTCVFEHQESGIGIDFGEQAFNRLMARPERPTAVLCGNDELALGAFFAAQKAGIRVPHEVSLTGFDDLRVVSRLTPALTSGRVDNRRLGELAGLQLLDALDGKGTPPGAALPVEWQWRGSVAPPAS</sequence>
<evidence type="ECO:0000256" key="1">
    <source>
        <dbReference type="ARBA" id="ARBA00023015"/>
    </source>
</evidence>
<keyword evidence="3" id="KW-0804">Transcription</keyword>
<dbReference type="Pfam" id="PF13377">
    <property type="entry name" value="Peripla_BP_3"/>
    <property type="match status" value="1"/>
</dbReference>
<dbReference type="Proteomes" id="UP000461670">
    <property type="component" value="Unassembled WGS sequence"/>
</dbReference>
<evidence type="ECO:0000313" key="5">
    <source>
        <dbReference type="EMBL" id="KAF1023480.1"/>
    </source>
</evidence>
<evidence type="ECO:0000256" key="3">
    <source>
        <dbReference type="ARBA" id="ARBA00023163"/>
    </source>
</evidence>